<proteinExistence type="predicted"/>
<dbReference type="KEGG" id="gho:AL542_02330"/>
<organism evidence="3 4">
    <name type="scientific">Grimontia hollisae</name>
    <name type="common">Vibrio hollisae</name>
    <dbReference type="NCBI Taxonomy" id="673"/>
    <lineage>
        <taxon>Bacteria</taxon>
        <taxon>Pseudomonadati</taxon>
        <taxon>Pseudomonadota</taxon>
        <taxon>Gammaproteobacteria</taxon>
        <taxon>Vibrionales</taxon>
        <taxon>Vibrionaceae</taxon>
        <taxon>Grimontia</taxon>
    </lineage>
</organism>
<protein>
    <recommendedName>
        <fullName evidence="5">Outer membrane lipoprotein</fullName>
    </recommendedName>
</protein>
<evidence type="ECO:0000313" key="3">
    <source>
        <dbReference type="EMBL" id="STO98655.1"/>
    </source>
</evidence>
<feature type="chain" id="PRO_5017004223" description="Outer membrane lipoprotein" evidence="2">
    <location>
        <begin position="25"/>
        <end position="144"/>
    </location>
</feature>
<name>A0A377J8S3_GRIHO</name>
<feature type="compositionally biased region" description="Acidic residues" evidence="1">
    <location>
        <begin position="120"/>
        <end position="131"/>
    </location>
</feature>
<dbReference type="Pfam" id="PF13698">
    <property type="entry name" value="DUF4156"/>
    <property type="match status" value="1"/>
</dbReference>
<dbReference type="GeneID" id="58894721"/>
<dbReference type="Proteomes" id="UP000254512">
    <property type="component" value="Unassembled WGS sequence"/>
</dbReference>
<reference evidence="3 4" key="1">
    <citation type="submission" date="2018-06" db="EMBL/GenBank/DDBJ databases">
        <authorList>
            <consortium name="Pathogen Informatics"/>
            <person name="Doyle S."/>
        </authorList>
    </citation>
    <scope>NUCLEOTIDE SEQUENCE [LARGE SCALE GENOMIC DNA]</scope>
    <source>
        <strain evidence="3 4">NCTC11645</strain>
    </source>
</reference>
<keyword evidence="2" id="KW-0732">Signal</keyword>
<gene>
    <name evidence="3" type="ORF">NCTC11645_03643</name>
</gene>
<dbReference type="RefSeq" id="WP_005502412.1">
    <property type="nucleotide sequence ID" value="NZ_CABMOB010000001.1"/>
</dbReference>
<feature type="compositionally biased region" description="Low complexity" evidence="1">
    <location>
        <begin position="132"/>
        <end position="144"/>
    </location>
</feature>
<accession>A0A377J8S3</accession>
<evidence type="ECO:0000256" key="1">
    <source>
        <dbReference type="SAM" id="MobiDB-lite"/>
    </source>
</evidence>
<feature type="region of interest" description="Disordered" evidence="1">
    <location>
        <begin position="120"/>
        <end position="144"/>
    </location>
</feature>
<feature type="signal peptide" evidence="2">
    <location>
        <begin position="1"/>
        <end position="24"/>
    </location>
</feature>
<evidence type="ECO:0000256" key="2">
    <source>
        <dbReference type="SAM" id="SignalP"/>
    </source>
</evidence>
<evidence type="ECO:0008006" key="5">
    <source>
        <dbReference type="Google" id="ProtNLM"/>
    </source>
</evidence>
<evidence type="ECO:0000313" key="4">
    <source>
        <dbReference type="Proteomes" id="UP000254512"/>
    </source>
</evidence>
<dbReference type="InterPro" id="IPR025294">
    <property type="entry name" value="DUF4156"/>
</dbReference>
<dbReference type="EMBL" id="UGHD01000003">
    <property type="protein sequence ID" value="STO98655.1"/>
    <property type="molecule type" value="Genomic_DNA"/>
</dbReference>
<sequence>MKKIMLAAAVAALLSGCVTFPTQESEQVKVIWDDVNAIQGCKHLGTVIGSEGHFYDYWLHADKDMVWGTLNQMRIKAAEKGADLLYLYQPFGFLSSVTMFGNAYACGEKLADAEVVAEDVTAEDPAAEETSTEVTTDTSISDVK</sequence>
<dbReference type="AlphaFoldDB" id="A0A377J8S3"/>
<dbReference type="PROSITE" id="PS51257">
    <property type="entry name" value="PROKAR_LIPOPROTEIN"/>
    <property type="match status" value="1"/>
</dbReference>
<dbReference type="STRING" id="673.AL542_02330"/>